<protein>
    <submittedName>
        <fullName evidence="1">Uncharacterized protein</fullName>
    </submittedName>
</protein>
<comment type="caution">
    <text evidence="1">The sequence shown here is derived from an EMBL/GenBank/DDBJ whole genome shotgun (WGS) entry which is preliminary data.</text>
</comment>
<accession>A0ABM9ZUP2</accession>
<keyword evidence="2" id="KW-1185">Reference proteome</keyword>
<organism evidence="1 2">
    <name type="scientific">Pyramidobacter piscolens W5455</name>
    <dbReference type="NCBI Taxonomy" id="352165"/>
    <lineage>
        <taxon>Bacteria</taxon>
        <taxon>Thermotogati</taxon>
        <taxon>Synergistota</taxon>
        <taxon>Synergistia</taxon>
        <taxon>Synergistales</taxon>
        <taxon>Dethiosulfovibrionaceae</taxon>
        <taxon>Pyramidobacter</taxon>
    </lineage>
</organism>
<evidence type="ECO:0000313" key="2">
    <source>
        <dbReference type="Proteomes" id="UP000006462"/>
    </source>
</evidence>
<name>A0ABM9ZUP2_9BACT</name>
<dbReference type="EMBL" id="ADFP01000072">
    <property type="protein sequence ID" value="EFB90593.1"/>
    <property type="molecule type" value="Genomic_DNA"/>
</dbReference>
<evidence type="ECO:0000313" key="1">
    <source>
        <dbReference type="EMBL" id="EFB90593.1"/>
    </source>
</evidence>
<gene>
    <name evidence="1" type="ORF">HMPREF7215_0710</name>
</gene>
<reference evidence="1 2" key="1">
    <citation type="submission" date="2009-12" db="EMBL/GenBank/DDBJ databases">
        <authorList>
            <person name="Shrivastava S."/>
            <person name="Madupu R."/>
            <person name="Durkin A.S."/>
            <person name="Torralba M."/>
            <person name="Methe B."/>
            <person name="Sutton G.G."/>
            <person name="Strausberg R.L."/>
            <person name="Nelson K.E."/>
        </authorList>
    </citation>
    <scope>NUCLEOTIDE SEQUENCE [LARGE SCALE GENOMIC DNA]</scope>
    <source>
        <strain evidence="1 2">W5455</strain>
    </source>
</reference>
<sequence length="45" mass="5272">MFVSFAISHGQSSVGLRFCNGGIWFTWNMCLRRAKRDSRFQPDFN</sequence>
<dbReference type="Proteomes" id="UP000006462">
    <property type="component" value="Unassembled WGS sequence"/>
</dbReference>
<proteinExistence type="predicted"/>